<dbReference type="GO" id="GO:0004523">
    <property type="term" value="F:RNA-DNA hybrid ribonuclease activity"/>
    <property type="evidence" value="ECO:0007669"/>
    <property type="project" value="InterPro"/>
</dbReference>
<comment type="caution">
    <text evidence="2">The sequence shown here is derived from an EMBL/GenBank/DDBJ whole genome shotgun (WGS) entry which is preliminary data.</text>
</comment>
<dbReference type="InterPro" id="IPR002156">
    <property type="entry name" value="RNaseH_domain"/>
</dbReference>
<organism evidence="2 3">
    <name type="scientific">Pythium oligandrum</name>
    <name type="common">Mycoparasitic fungus</name>
    <dbReference type="NCBI Taxonomy" id="41045"/>
    <lineage>
        <taxon>Eukaryota</taxon>
        <taxon>Sar</taxon>
        <taxon>Stramenopiles</taxon>
        <taxon>Oomycota</taxon>
        <taxon>Peronosporomycetes</taxon>
        <taxon>Pythiales</taxon>
        <taxon>Pythiaceae</taxon>
        <taxon>Pythium</taxon>
    </lineage>
</organism>
<dbReference type="PROSITE" id="PS50879">
    <property type="entry name" value="RNASE_H_1"/>
    <property type="match status" value="1"/>
</dbReference>
<sequence>MLGRSRRLFTHAAGFSKRRVYIQQDEIASKLSVGFENARSVCTSRKLHQSATSSSTTSYNLVAFADGACRGNPGPGSCGALIIDSDTQRVVISRYRYLGDQETNNTTEYQGLLLALELAEELELKTLKICMDSELVIKQMRGEYRVKAAHLRALHATCRSRCQDFERIEFTHVPRNENADADRLANLALDIQAELDKDKQTKA</sequence>
<feature type="domain" description="RNase H type-1" evidence="1">
    <location>
        <begin position="57"/>
        <end position="190"/>
    </location>
</feature>
<evidence type="ECO:0000313" key="2">
    <source>
        <dbReference type="EMBL" id="TMW64373.1"/>
    </source>
</evidence>
<protein>
    <recommendedName>
        <fullName evidence="1">RNase H type-1 domain-containing protein</fullName>
    </recommendedName>
</protein>
<dbReference type="Pfam" id="PF13456">
    <property type="entry name" value="RVT_3"/>
    <property type="match status" value="1"/>
</dbReference>
<reference evidence="2" key="1">
    <citation type="submission" date="2019-03" db="EMBL/GenBank/DDBJ databases">
        <title>Long read genome sequence of the mycoparasitic Pythium oligandrum ATCC 38472 isolated from sugarbeet rhizosphere.</title>
        <authorList>
            <person name="Gaulin E."/>
        </authorList>
    </citation>
    <scope>NUCLEOTIDE SEQUENCE</scope>
    <source>
        <strain evidence="2">ATCC 38472_TT</strain>
    </source>
</reference>
<dbReference type="SUPFAM" id="SSF53098">
    <property type="entry name" value="Ribonuclease H-like"/>
    <property type="match status" value="1"/>
</dbReference>
<proteinExistence type="predicted"/>
<evidence type="ECO:0000313" key="3">
    <source>
        <dbReference type="Proteomes" id="UP000794436"/>
    </source>
</evidence>
<dbReference type="InterPro" id="IPR012337">
    <property type="entry name" value="RNaseH-like_sf"/>
</dbReference>
<dbReference type="CDD" id="cd09279">
    <property type="entry name" value="RNase_HI_like"/>
    <property type="match status" value="1"/>
</dbReference>
<dbReference type="PANTHER" id="PTHR46387:SF2">
    <property type="entry name" value="RIBONUCLEASE HI"/>
    <property type="match status" value="1"/>
</dbReference>
<dbReference type="Gene3D" id="3.30.420.10">
    <property type="entry name" value="Ribonuclease H-like superfamily/Ribonuclease H"/>
    <property type="match status" value="1"/>
</dbReference>
<dbReference type="AlphaFoldDB" id="A0A8K1CL67"/>
<gene>
    <name evidence="2" type="ORF">Poli38472_012995</name>
</gene>
<accession>A0A8K1CL67</accession>
<dbReference type="PANTHER" id="PTHR46387">
    <property type="entry name" value="POLYNUCLEOTIDYL TRANSFERASE, RIBONUCLEASE H-LIKE SUPERFAMILY PROTEIN"/>
    <property type="match status" value="1"/>
</dbReference>
<dbReference type="Proteomes" id="UP000794436">
    <property type="component" value="Unassembled WGS sequence"/>
</dbReference>
<dbReference type="OrthoDB" id="1938096at2759"/>
<dbReference type="InterPro" id="IPR036397">
    <property type="entry name" value="RNaseH_sf"/>
</dbReference>
<evidence type="ECO:0000259" key="1">
    <source>
        <dbReference type="PROSITE" id="PS50879"/>
    </source>
</evidence>
<dbReference type="GO" id="GO:0003676">
    <property type="term" value="F:nucleic acid binding"/>
    <property type="evidence" value="ECO:0007669"/>
    <property type="project" value="InterPro"/>
</dbReference>
<dbReference type="EMBL" id="SPLM01000040">
    <property type="protein sequence ID" value="TMW64373.1"/>
    <property type="molecule type" value="Genomic_DNA"/>
</dbReference>
<name>A0A8K1CL67_PYTOL</name>
<keyword evidence="3" id="KW-1185">Reference proteome</keyword>